<dbReference type="Pfam" id="PF13440">
    <property type="entry name" value="Polysacc_synt_3"/>
    <property type="match status" value="1"/>
</dbReference>
<evidence type="ECO:0000256" key="2">
    <source>
        <dbReference type="ARBA" id="ARBA00007430"/>
    </source>
</evidence>
<evidence type="ECO:0000313" key="9">
    <source>
        <dbReference type="Proteomes" id="UP000036520"/>
    </source>
</evidence>
<feature type="transmembrane region" description="Helical" evidence="7">
    <location>
        <begin position="318"/>
        <end position="342"/>
    </location>
</feature>
<organism evidence="8 9">
    <name type="scientific">Cyclobacterium amurskyense</name>
    <dbReference type="NCBI Taxonomy" id="320787"/>
    <lineage>
        <taxon>Bacteria</taxon>
        <taxon>Pseudomonadati</taxon>
        <taxon>Bacteroidota</taxon>
        <taxon>Cytophagia</taxon>
        <taxon>Cytophagales</taxon>
        <taxon>Cyclobacteriaceae</taxon>
        <taxon>Cyclobacterium</taxon>
    </lineage>
</organism>
<dbReference type="AlphaFoldDB" id="A0A0H4PHA3"/>
<evidence type="ECO:0000256" key="5">
    <source>
        <dbReference type="ARBA" id="ARBA00022989"/>
    </source>
</evidence>
<feature type="transmembrane region" description="Helical" evidence="7">
    <location>
        <begin position="414"/>
        <end position="433"/>
    </location>
</feature>
<gene>
    <name evidence="8" type="ORF">CA2015_3023</name>
</gene>
<dbReference type="STRING" id="320787.CA2015_3023"/>
<evidence type="ECO:0000313" key="8">
    <source>
        <dbReference type="EMBL" id="AKP52425.1"/>
    </source>
</evidence>
<feature type="transmembrane region" description="Helical" evidence="7">
    <location>
        <begin position="41"/>
        <end position="58"/>
    </location>
</feature>
<dbReference type="KEGG" id="camu:CA2015_3023"/>
<keyword evidence="5 7" id="KW-1133">Transmembrane helix</keyword>
<keyword evidence="6 7" id="KW-0472">Membrane</keyword>
<keyword evidence="3" id="KW-1003">Cell membrane</keyword>
<feature type="transmembrane region" description="Helical" evidence="7">
    <location>
        <begin position="12"/>
        <end position="35"/>
    </location>
</feature>
<feature type="transmembrane region" description="Helical" evidence="7">
    <location>
        <begin position="363"/>
        <end position="394"/>
    </location>
</feature>
<proteinExistence type="inferred from homology"/>
<dbReference type="Proteomes" id="UP000036520">
    <property type="component" value="Chromosome"/>
</dbReference>
<dbReference type="EMBL" id="CP012040">
    <property type="protein sequence ID" value="AKP52425.1"/>
    <property type="molecule type" value="Genomic_DNA"/>
</dbReference>
<feature type="transmembrane region" description="Helical" evidence="7">
    <location>
        <begin position="147"/>
        <end position="167"/>
    </location>
</feature>
<keyword evidence="9" id="KW-1185">Reference proteome</keyword>
<feature type="transmembrane region" description="Helical" evidence="7">
    <location>
        <begin position="115"/>
        <end position="135"/>
    </location>
</feature>
<comment type="similarity">
    <text evidence="2">Belongs to the polysaccharide synthase family.</text>
</comment>
<feature type="transmembrane region" description="Helical" evidence="7">
    <location>
        <begin position="287"/>
        <end position="306"/>
    </location>
</feature>
<name>A0A0H4PHA3_9BACT</name>
<sequence length="479" mass="54475">MSLKKQTLSGVFWTFTDTFVLRGLSFIASVILARLLGPTEFGLIGMISIFIAIGNSLVDSGLSASIIRTKDANNEDFSTVFYLNLLMSFLVYALLFVSAPLIADFFNQEILVLIVRVYCINFIISAFSSIQMAILNRGMKFKKIMQCKIPGTILGVIVGVGMGYMGFGVWSMVWMFLTTQIVSSLMLWLNSTWKPGLVFSREKLKYHYSFGYKLMLSGLIDTFYKNVYKLIIGKFFSVQSLGYYERAYSFNSQPVTMLTSIISKVSYPLLSKIQDQKERIAIVYRQLIQFSFFIIAPMMLGAAAMAKPLFLLILGEQWLPAVPFFQILCFSGIFYPIHSFNINVLKVYGRSDLFLKLELIKKALITISILIGFQFGIYGLVWSSVFTSFVGLLINTHYSSRMIHYTTWEQVKDLSTTLVKAGFMAGFMLLFVLEMADYSLYLQLLISGIFGLVFYVLLNWMLKSPQLTFVFELIKNQKN</sequence>
<evidence type="ECO:0000256" key="1">
    <source>
        <dbReference type="ARBA" id="ARBA00004651"/>
    </source>
</evidence>
<comment type="subcellular location">
    <subcellularLocation>
        <location evidence="1">Cell membrane</location>
        <topology evidence="1">Multi-pass membrane protein</topology>
    </subcellularLocation>
</comment>
<protein>
    <submittedName>
        <fullName evidence="8">Polysaccharide biosynthesis protein</fullName>
    </submittedName>
</protein>
<evidence type="ECO:0000256" key="4">
    <source>
        <dbReference type="ARBA" id="ARBA00022692"/>
    </source>
</evidence>
<evidence type="ECO:0000256" key="7">
    <source>
        <dbReference type="SAM" id="Phobius"/>
    </source>
</evidence>
<keyword evidence="4 7" id="KW-0812">Transmembrane</keyword>
<feature type="transmembrane region" description="Helical" evidence="7">
    <location>
        <begin position="79"/>
        <end position="103"/>
    </location>
</feature>
<evidence type="ECO:0000256" key="3">
    <source>
        <dbReference type="ARBA" id="ARBA00022475"/>
    </source>
</evidence>
<accession>A0A0H4PHA3</accession>
<reference evidence="8 9" key="1">
    <citation type="submission" date="2015-07" db="EMBL/GenBank/DDBJ databases">
        <authorList>
            <person name="Kim K.M."/>
        </authorList>
    </citation>
    <scope>NUCLEOTIDE SEQUENCE [LARGE SCALE GENOMIC DNA]</scope>
    <source>
        <strain evidence="8 9">KCTC 12363</strain>
    </source>
</reference>
<evidence type="ECO:0000256" key="6">
    <source>
        <dbReference type="ARBA" id="ARBA00023136"/>
    </source>
</evidence>
<dbReference type="OrthoDB" id="9770347at2"/>
<dbReference type="RefSeq" id="WP_048642642.1">
    <property type="nucleotide sequence ID" value="NZ_CP012040.1"/>
</dbReference>
<dbReference type="PATRIC" id="fig|320787.5.peg.3303"/>
<dbReference type="CDD" id="cd13127">
    <property type="entry name" value="MATE_tuaB_like"/>
    <property type="match status" value="1"/>
</dbReference>
<feature type="transmembrane region" description="Helical" evidence="7">
    <location>
        <begin position="440"/>
        <end position="462"/>
    </location>
</feature>
<dbReference type="PANTHER" id="PTHR30250">
    <property type="entry name" value="PST FAMILY PREDICTED COLANIC ACID TRANSPORTER"/>
    <property type="match status" value="1"/>
</dbReference>
<dbReference type="InterPro" id="IPR050833">
    <property type="entry name" value="Poly_Biosynth_Transport"/>
</dbReference>
<dbReference type="PANTHER" id="PTHR30250:SF10">
    <property type="entry name" value="LIPOPOLYSACCHARIDE BIOSYNTHESIS PROTEIN WZXC"/>
    <property type="match status" value="1"/>
</dbReference>
<dbReference type="GO" id="GO:0005886">
    <property type="term" value="C:plasma membrane"/>
    <property type="evidence" value="ECO:0007669"/>
    <property type="project" value="UniProtKB-SubCell"/>
</dbReference>